<evidence type="ECO:0000313" key="2">
    <source>
        <dbReference type="EMBL" id="MBW47514.1"/>
    </source>
</evidence>
<dbReference type="EMBL" id="GGFK01014193">
    <property type="protein sequence ID" value="MBW47514.1"/>
    <property type="molecule type" value="Transcribed_RNA"/>
</dbReference>
<evidence type="ECO:0000256" key="1">
    <source>
        <dbReference type="SAM" id="MobiDB-lite"/>
    </source>
</evidence>
<protein>
    <submittedName>
        <fullName evidence="2">Putative sphingomyelin synthetase</fullName>
    </submittedName>
</protein>
<dbReference type="AlphaFoldDB" id="A0A2M4B398"/>
<proteinExistence type="predicted"/>
<sequence length="177" mass="19083">MVPLGLAGLWAAANTAGSTGIEYIAGGGVGDMIPPPAAHQPHHPVHHHHPHHHQQQHLPHQQSTHGGTVHPSMHHAANLHHSLLASMGTSYGSVGYSYSDLERISPPMSIDGCATCIQPEFFKTMISLGKSPPGGVLTMFPRGGRVPFLLNPIERRRKCAIHHNGAVRVQLTERLVH</sequence>
<feature type="region of interest" description="Disordered" evidence="1">
    <location>
        <begin position="32"/>
        <end position="70"/>
    </location>
</feature>
<reference evidence="2" key="1">
    <citation type="submission" date="2018-01" db="EMBL/GenBank/DDBJ databases">
        <title>An insight into the sialome of Amazonian anophelines.</title>
        <authorList>
            <person name="Ribeiro J.M."/>
            <person name="Scarpassa V."/>
            <person name="Calvo E."/>
        </authorList>
    </citation>
    <scope>NUCLEOTIDE SEQUENCE</scope>
    <source>
        <tissue evidence="2">Salivary glands</tissue>
    </source>
</reference>
<name>A0A2M4B398_9DIPT</name>
<feature type="compositionally biased region" description="Basic residues" evidence="1">
    <location>
        <begin position="40"/>
        <end position="55"/>
    </location>
</feature>
<organism evidence="2">
    <name type="scientific">Anopheles triannulatus</name>
    <dbReference type="NCBI Taxonomy" id="58253"/>
    <lineage>
        <taxon>Eukaryota</taxon>
        <taxon>Metazoa</taxon>
        <taxon>Ecdysozoa</taxon>
        <taxon>Arthropoda</taxon>
        <taxon>Hexapoda</taxon>
        <taxon>Insecta</taxon>
        <taxon>Pterygota</taxon>
        <taxon>Neoptera</taxon>
        <taxon>Endopterygota</taxon>
        <taxon>Diptera</taxon>
        <taxon>Nematocera</taxon>
        <taxon>Culicoidea</taxon>
        <taxon>Culicidae</taxon>
        <taxon>Anophelinae</taxon>
        <taxon>Anopheles</taxon>
    </lineage>
</organism>
<accession>A0A2M4B398</accession>